<feature type="signal peptide" evidence="1">
    <location>
        <begin position="1"/>
        <end position="26"/>
    </location>
</feature>
<evidence type="ECO:0000313" key="3">
    <source>
        <dbReference type="Proteomes" id="UP000254463"/>
    </source>
</evidence>
<evidence type="ECO:0000256" key="1">
    <source>
        <dbReference type="SAM" id="SignalP"/>
    </source>
</evidence>
<feature type="chain" id="PRO_5027544831" evidence="1">
    <location>
        <begin position="27"/>
        <end position="448"/>
    </location>
</feature>
<evidence type="ECO:0000313" key="2">
    <source>
        <dbReference type="EMBL" id="SUF97050.1"/>
    </source>
</evidence>
<reference evidence="2 3" key="1">
    <citation type="submission" date="2018-06" db="EMBL/GenBank/DDBJ databases">
        <authorList>
            <consortium name="Pathogen Informatics"/>
            <person name="Doyle S."/>
        </authorList>
    </citation>
    <scope>NUCLEOTIDE SEQUENCE [LARGE SCALE GENOMIC DNA]</scope>
    <source>
        <strain evidence="2 3">NCTC6385</strain>
    </source>
</reference>
<name>A0A7D8ESY9_SALER</name>
<organism evidence="2 3">
    <name type="scientific">Salmonella enterica</name>
    <name type="common">Salmonella choleraesuis</name>
    <dbReference type="NCBI Taxonomy" id="28901"/>
    <lineage>
        <taxon>Bacteria</taxon>
        <taxon>Pseudomonadati</taxon>
        <taxon>Pseudomonadota</taxon>
        <taxon>Gammaproteobacteria</taxon>
        <taxon>Enterobacterales</taxon>
        <taxon>Enterobacteriaceae</taxon>
        <taxon>Salmonella</taxon>
    </lineage>
</organism>
<sequence>MRMNHMSLNRKWILFSLVLLSPAILAAENLNFNYTRADVSGLDPRLSKLAKACHTLTDPMAIHVQFGPMSTQYMEVKMRVYGKKAGKGYAVYSLSGAGLKENTADPDLVIPWKVSNKGSASGTIYRDVTTPNYETIYDDPFCFSLDTPNSGSGGGYVASDGYAPIYAYPPYSSGYGPKDYQKYCMQFNRVSGGENTYWPDYNYRPDRIAEGMAKPWDDYQGKYIFYRHKTLKPNGTVSHHMQSQNFSPSVNQSSAASGFVLNFPVSEKGSGSSNITEGKFLVTLDNRNVTSLELDISQNVPGYESSHIVFKWQRNEGLNNVLAFQGVTQQLYLTSAGDIENDPYKKLSFYDSNVASGYFRGTLVAGGALKNAYTDYINKIMPLSLPPATPGDINLVNTDSLTFKIGMSNGTTGGDPTVTVFGQPLKFGPLYAGDKEMLSAMQVRNACY</sequence>
<protein>
    <submittedName>
        <fullName evidence="2">Uncharacterized protein</fullName>
    </submittedName>
</protein>
<accession>A0A7D8ESY9</accession>
<dbReference type="EMBL" id="UGWV01000002">
    <property type="protein sequence ID" value="SUF97050.1"/>
    <property type="molecule type" value="Genomic_DNA"/>
</dbReference>
<keyword evidence="1" id="KW-0732">Signal</keyword>
<dbReference type="AlphaFoldDB" id="A0A7D8ESY9"/>
<dbReference type="Proteomes" id="UP000254463">
    <property type="component" value="Unassembled WGS sequence"/>
</dbReference>
<gene>
    <name evidence="2" type="ORF">NCTC6385_04071</name>
</gene>
<proteinExistence type="predicted"/>